<organism evidence="5 6">
    <name type="scientific">Eutrema salsugineum</name>
    <name type="common">Saltwater cress</name>
    <name type="synonym">Sisymbrium salsugineum</name>
    <dbReference type="NCBI Taxonomy" id="72664"/>
    <lineage>
        <taxon>Eukaryota</taxon>
        <taxon>Viridiplantae</taxon>
        <taxon>Streptophyta</taxon>
        <taxon>Embryophyta</taxon>
        <taxon>Tracheophyta</taxon>
        <taxon>Spermatophyta</taxon>
        <taxon>Magnoliopsida</taxon>
        <taxon>eudicotyledons</taxon>
        <taxon>Gunneridae</taxon>
        <taxon>Pentapetalae</taxon>
        <taxon>rosids</taxon>
        <taxon>malvids</taxon>
        <taxon>Brassicales</taxon>
        <taxon>Brassicaceae</taxon>
        <taxon>Eutremeae</taxon>
        <taxon>Eutrema</taxon>
    </lineage>
</organism>
<dbReference type="Gramene" id="ESQ47249">
    <property type="protein sequence ID" value="ESQ47249"/>
    <property type="gene ID" value="EUTSA_v10028346mg"/>
</dbReference>
<evidence type="ECO:0000256" key="3">
    <source>
        <dbReference type="SAM" id="SignalP"/>
    </source>
</evidence>
<evidence type="ECO:0000259" key="4">
    <source>
        <dbReference type="Pfam" id="PF00234"/>
    </source>
</evidence>
<evidence type="ECO:0000256" key="2">
    <source>
        <dbReference type="ARBA" id="ARBA00023121"/>
    </source>
</evidence>
<keyword evidence="3" id="KW-0732">Signal</keyword>
<dbReference type="Proteomes" id="UP000030689">
    <property type="component" value="Unassembled WGS sequence"/>
</dbReference>
<feature type="domain" description="Bifunctional inhibitor/plant lipid transfer protein/seed storage helical" evidence="4">
    <location>
        <begin position="39"/>
        <end position="102"/>
    </location>
</feature>
<accession>V4LTU7</accession>
<gene>
    <name evidence="5" type="ORF">EUTSA_v10028346mg</name>
</gene>
<name>V4LTU7_EUTSA</name>
<proteinExistence type="predicted"/>
<dbReference type="OMA" id="CEYARDP"/>
<dbReference type="InterPro" id="IPR033872">
    <property type="entry name" value="nsLTP2"/>
</dbReference>
<evidence type="ECO:0000313" key="6">
    <source>
        <dbReference type="Proteomes" id="UP000030689"/>
    </source>
</evidence>
<dbReference type="InterPro" id="IPR036312">
    <property type="entry name" value="Bifun_inhib/LTP/seed_sf"/>
</dbReference>
<dbReference type="OrthoDB" id="665742at2759"/>
<keyword evidence="6" id="KW-1185">Reference proteome</keyword>
<dbReference type="STRING" id="72664.V4LTU7"/>
<dbReference type="GO" id="GO:0006869">
    <property type="term" value="P:lipid transport"/>
    <property type="evidence" value="ECO:0007669"/>
    <property type="project" value="InterPro"/>
</dbReference>
<dbReference type="Gene3D" id="1.10.110.10">
    <property type="entry name" value="Plant lipid-transfer and hydrophobic proteins"/>
    <property type="match status" value="1"/>
</dbReference>
<dbReference type="GO" id="GO:0008289">
    <property type="term" value="F:lipid binding"/>
    <property type="evidence" value="ECO:0007669"/>
    <property type="project" value="UniProtKB-KW"/>
</dbReference>
<keyword evidence="1" id="KW-0813">Transport</keyword>
<feature type="chain" id="PRO_5004721988" description="Bifunctional inhibitor/plant lipid transfer protein/seed storage helical domain-containing protein" evidence="3">
    <location>
        <begin position="18"/>
        <end position="102"/>
    </location>
</feature>
<evidence type="ECO:0000256" key="1">
    <source>
        <dbReference type="ARBA" id="ARBA00022448"/>
    </source>
</evidence>
<feature type="signal peptide" evidence="3">
    <location>
        <begin position="1"/>
        <end position="17"/>
    </location>
</feature>
<protein>
    <recommendedName>
        <fullName evidence="4">Bifunctional inhibitor/plant lipid transfer protein/seed storage helical domain-containing protein</fullName>
    </recommendedName>
</protein>
<dbReference type="SUPFAM" id="SSF47699">
    <property type="entry name" value="Bifunctional inhibitor/lipid-transfer protein/seed storage 2S albumin"/>
    <property type="match status" value="1"/>
</dbReference>
<dbReference type="PANTHER" id="PTHR33214">
    <property type="entry name" value="BIFUNCTIONAL INHIBITOR/LIPID-TRANSFER PROTEIN/SEED STORAGE 2S ALBUMIN SUPERFAMILY PROTEIN"/>
    <property type="match status" value="1"/>
</dbReference>
<dbReference type="EMBL" id="KI517416">
    <property type="protein sequence ID" value="ESQ47249.1"/>
    <property type="molecule type" value="Genomic_DNA"/>
</dbReference>
<reference evidence="5 6" key="1">
    <citation type="journal article" date="2013" name="Front. Plant Sci.">
        <title>The Reference Genome of the Halophytic Plant Eutrema salsugineum.</title>
        <authorList>
            <person name="Yang R."/>
            <person name="Jarvis D.E."/>
            <person name="Chen H."/>
            <person name="Beilstein M.A."/>
            <person name="Grimwood J."/>
            <person name="Jenkins J."/>
            <person name="Shu S."/>
            <person name="Prochnik S."/>
            <person name="Xin M."/>
            <person name="Ma C."/>
            <person name="Schmutz J."/>
            <person name="Wing R.A."/>
            <person name="Mitchell-Olds T."/>
            <person name="Schumaker K.S."/>
            <person name="Wang X."/>
        </authorList>
    </citation>
    <scope>NUCLEOTIDE SEQUENCE [LARGE SCALE GENOMIC DNA]</scope>
</reference>
<evidence type="ECO:0000313" key="5">
    <source>
        <dbReference type="EMBL" id="ESQ47249.1"/>
    </source>
</evidence>
<sequence>MKFTTLILITFVTVAMSSLFPIKATAVGDFGEVAPSCVPMELLSCLPAISMGGEPTKNCCDSLKEQKPCLCGYIKNPDYSLFVTSPNARKMIDACKIHIPSC</sequence>
<dbReference type="AlphaFoldDB" id="V4LTU7"/>
<dbReference type="PANTHER" id="PTHR33214:SF82">
    <property type="entry name" value="BIFUNCTIONAL INHIBITOR_LIPID-TRANSFER PROTEIN_SEED STORAGE 2S ALBUMIN SUPERFAMILY PROTEIN"/>
    <property type="match status" value="1"/>
</dbReference>
<dbReference type="InterPro" id="IPR016140">
    <property type="entry name" value="Bifunc_inhib/LTP/seed_store"/>
</dbReference>
<dbReference type="CDD" id="cd01959">
    <property type="entry name" value="nsLTP2"/>
    <property type="match status" value="1"/>
</dbReference>
<keyword evidence="2" id="KW-0446">Lipid-binding</keyword>
<dbReference type="KEGG" id="eus:EUTSA_v10028346mg"/>
<dbReference type="Pfam" id="PF00234">
    <property type="entry name" value="Tryp_alpha_amyl"/>
    <property type="match status" value="1"/>
</dbReference>